<evidence type="ECO:0000259" key="3">
    <source>
        <dbReference type="PROSITE" id="PS50977"/>
    </source>
</evidence>
<dbReference type="Gene3D" id="1.10.357.10">
    <property type="entry name" value="Tetracycline Repressor, domain 2"/>
    <property type="match status" value="1"/>
</dbReference>
<dbReference type="InterPro" id="IPR036271">
    <property type="entry name" value="Tet_transcr_reg_TetR-rel_C_sf"/>
</dbReference>
<reference evidence="4 5" key="1">
    <citation type="submission" date="2024-10" db="EMBL/GenBank/DDBJ databases">
        <title>The Natural Products Discovery Center: Release of the First 8490 Sequenced Strains for Exploring Actinobacteria Biosynthetic Diversity.</title>
        <authorList>
            <person name="Kalkreuter E."/>
            <person name="Kautsar S.A."/>
            <person name="Yang D."/>
            <person name="Bader C.D."/>
            <person name="Teijaro C.N."/>
            <person name="Fluegel L."/>
            <person name="Davis C.M."/>
            <person name="Simpson J.R."/>
            <person name="Lauterbach L."/>
            <person name="Steele A.D."/>
            <person name="Gui C."/>
            <person name="Meng S."/>
            <person name="Li G."/>
            <person name="Viehrig K."/>
            <person name="Ye F."/>
            <person name="Su P."/>
            <person name="Kiefer A.F."/>
            <person name="Nichols A."/>
            <person name="Cepeda A.J."/>
            <person name="Yan W."/>
            <person name="Fan B."/>
            <person name="Jiang Y."/>
            <person name="Adhikari A."/>
            <person name="Zheng C.-J."/>
            <person name="Schuster L."/>
            <person name="Cowan T.M."/>
            <person name="Smanski M.J."/>
            <person name="Chevrette M.G."/>
            <person name="De Carvalho L.P.S."/>
            <person name="Shen B."/>
        </authorList>
    </citation>
    <scope>NUCLEOTIDE SEQUENCE [LARGE SCALE GENOMIC DNA]</scope>
    <source>
        <strain evidence="4 5">NPDC002593</strain>
    </source>
</reference>
<dbReference type="InterPro" id="IPR009057">
    <property type="entry name" value="Homeodomain-like_sf"/>
</dbReference>
<protein>
    <submittedName>
        <fullName evidence="4">TetR/AcrR family transcriptional regulator</fullName>
    </submittedName>
</protein>
<dbReference type="InterPro" id="IPR050109">
    <property type="entry name" value="HTH-type_TetR-like_transc_reg"/>
</dbReference>
<dbReference type="Gene3D" id="1.10.10.60">
    <property type="entry name" value="Homeodomain-like"/>
    <property type="match status" value="1"/>
</dbReference>
<gene>
    <name evidence="4" type="ORF">ACFYXQ_42895</name>
</gene>
<dbReference type="Proteomes" id="UP001601992">
    <property type="component" value="Unassembled WGS sequence"/>
</dbReference>
<dbReference type="Pfam" id="PF14246">
    <property type="entry name" value="TetR_C_7"/>
    <property type="match status" value="1"/>
</dbReference>
<dbReference type="PRINTS" id="PR00455">
    <property type="entry name" value="HTHTETR"/>
</dbReference>
<evidence type="ECO:0000313" key="4">
    <source>
        <dbReference type="EMBL" id="MFF3574517.1"/>
    </source>
</evidence>
<dbReference type="SUPFAM" id="SSF48498">
    <property type="entry name" value="Tetracyclin repressor-like, C-terminal domain"/>
    <property type="match status" value="1"/>
</dbReference>
<accession>A0ABW6SDX4</accession>
<keyword evidence="5" id="KW-1185">Reference proteome</keyword>
<name>A0ABW6SDX4_9NOCA</name>
<dbReference type="PANTHER" id="PTHR30055">
    <property type="entry name" value="HTH-TYPE TRANSCRIPTIONAL REGULATOR RUTR"/>
    <property type="match status" value="1"/>
</dbReference>
<dbReference type="InterPro" id="IPR039536">
    <property type="entry name" value="TetR_C_Proteobacteria"/>
</dbReference>
<comment type="caution">
    <text evidence="4">The sequence shown here is derived from an EMBL/GenBank/DDBJ whole genome shotgun (WGS) entry which is preliminary data.</text>
</comment>
<proteinExistence type="predicted"/>
<evidence type="ECO:0000256" key="1">
    <source>
        <dbReference type="ARBA" id="ARBA00023125"/>
    </source>
</evidence>
<dbReference type="PANTHER" id="PTHR30055:SF146">
    <property type="entry name" value="HTH-TYPE TRANSCRIPTIONAL DUAL REGULATOR CECR"/>
    <property type="match status" value="1"/>
</dbReference>
<feature type="DNA-binding region" description="H-T-H motif" evidence="2">
    <location>
        <begin position="34"/>
        <end position="53"/>
    </location>
</feature>
<dbReference type="SUPFAM" id="SSF46689">
    <property type="entry name" value="Homeodomain-like"/>
    <property type="match status" value="1"/>
</dbReference>
<sequence>MTKAAGAHGRIDKRQAILDGAFAVFARRGYSQACVQEIADEAGVAKPTVYNHLTDKETLFRHAIETVADAVGAQCVDAIAPLRDPVPDLLAALNDSALRLLKICAGDRSRSLRSLTSAQMPVFPDLLEIVQDRTSGRVTEAIGDRMAHLMLAGRLRSADPATAAEQFLALLTGPLQIRSRAGTRKLALAELRTLADAAVDTFLRAYENPPT</sequence>
<feature type="domain" description="HTH tetR-type" evidence="3">
    <location>
        <begin position="11"/>
        <end position="71"/>
    </location>
</feature>
<dbReference type="PROSITE" id="PS50977">
    <property type="entry name" value="HTH_TETR_2"/>
    <property type="match status" value="1"/>
</dbReference>
<keyword evidence="1 2" id="KW-0238">DNA-binding</keyword>
<evidence type="ECO:0000313" key="5">
    <source>
        <dbReference type="Proteomes" id="UP001601992"/>
    </source>
</evidence>
<evidence type="ECO:0000256" key="2">
    <source>
        <dbReference type="PROSITE-ProRule" id="PRU00335"/>
    </source>
</evidence>
<dbReference type="EMBL" id="JBIAQY010000027">
    <property type="protein sequence ID" value="MFF3574517.1"/>
    <property type="molecule type" value="Genomic_DNA"/>
</dbReference>
<dbReference type="RefSeq" id="WP_083896441.1">
    <property type="nucleotide sequence ID" value="NZ_JBIAQY010000027.1"/>
</dbReference>
<dbReference type="Pfam" id="PF00440">
    <property type="entry name" value="TetR_N"/>
    <property type="match status" value="1"/>
</dbReference>
<organism evidence="4 5">
    <name type="scientific">Nocardia jiangxiensis</name>
    <dbReference type="NCBI Taxonomy" id="282685"/>
    <lineage>
        <taxon>Bacteria</taxon>
        <taxon>Bacillati</taxon>
        <taxon>Actinomycetota</taxon>
        <taxon>Actinomycetes</taxon>
        <taxon>Mycobacteriales</taxon>
        <taxon>Nocardiaceae</taxon>
        <taxon>Nocardia</taxon>
    </lineage>
</organism>
<dbReference type="InterPro" id="IPR001647">
    <property type="entry name" value="HTH_TetR"/>
</dbReference>